<dbReference type="AlphaFoldDB" id="A0A1G6VZE7"/>
<evidence type="ECO:0000313" key="3">
    <source>
        <dbReference type="Proteomes" id="UP000198995"/>
    </source>
</evidence>
<feature type="transmembrane region" description="Helical" evidence="1">
    <location>
        <begin position="105"/>
        <end position="127"/>
    </location>
</feature>
<evidence type="ECO:0000256" key="1">
    <source>
        <dbReference type="SAM" id="Phobius"/>
    </source>
</evidence>
<protein>
    <submittedName>
        <fullName evidence="2">Uncharacterized protein</fullName>
    </submittedName>
</protein>
<sequence>MHKVSTMKIIEKIIRYVADNMTVITMGTAFLVKVGCISNFEQQLYCVLVCIGFGNIYVVACEELLNNIKLRNQGGSFKSPIKTSFSESKKAKQDRARKKESSAQSLQKISSVAIQYIEAAFLPFIFILMGDVHKNEYKIIILSIVVFMLWVLLRFLSKDSNKNKYTKIRFVFLLLAVLIFGCVVREVNHKISRVFIILAFLIGLCKLCRAKDA</sequence>
<evidence type="ECO:0000313" key="2">
    <source>
        <dbReference type="EMBL" id="SDD59002.1"/>
    </source>
</evidence>
<proteinExistence type="predicted"/>
<accession>A0A1G6VZE7</accession>
<name>A0A1G6VZE7_PEPNI</name>
<feature type="transmembrane region" description="Helical" evidence="1">
    <location>
        <begin position="139"/>
        <end position="156"/>
    </location>
</feature>
<dbReference type="EMBL" id="FNAF01000004">
    <property type="protein sequence ID" value="SDD59002.1"/>
    <property type="molecule type" value="Genomic_DNA"/>
</dbReference>
<keyword evidence="1" id="KW-1133">Transmembrane helix</keyword>
<reference evidence="2 3" key="1">
    <citation type="submission" date="2016-10" db="EMBL/GenBank/DDBJ databases">
        <authorList>
            <person name="de Groot N.N."/>
        </authorList>
    </citation>
    <scope>NUCLEOTIDE SEQUENCE [LARGE SCALE GENOMIC DNA]</scope>
    <source>
        <strain evidence="2 3">DSM 20475</strain>
    </source>
</reference>
<dbReference type="Proteomes" id="UP000198995">
    <property type="component" value="Unassembled WGS sequence"/>
</dbReference>
<feature type="transmembrane region" description="Helical" evidence="1">
    <location>
        <begin position="168"/>
        <end position="185"/>
    </location>
</feature>
<keyword evidence="1" id="KW-0472">Membrane</keyword>
<gene>
    <name evidence="2" type="ORF">SAMN04489866_104187</name>
</gene>
<keyword evidence="3" id="KW-1185">Reference proteome</keyword>
<organism evidence="2 3">
    <name type="scientific">Peptococcus niger</name>
    <dbReference type="NCBI Taxonomy" id="2741"/>
    <lineage>
        <taxon>Bacteria</taxon>
        <taxon>Bacillati</taxon>
        <taxon>Bacillota</taxon>
        <taxon>Clostridia</taxon>
        <taxon>Eubacteriales</taxon>
        <taxon>Peptococcaceae</taxon>
        <taxon>Peptococcus</taxon>
    </lineage>
</organism>
<feature type="transmembrane region" description="Helical" evidence="1">
    <location>
        <begin position="191"/>
        <end position="208"/>
    </location>
</feature>
<keyword evidence="1" id="KW-0812">Transmembrane</keyword>